<evidence type="ECO:0000313" key="3">
    <source>
        <dbReference type="Proteomes" id="UP000246464"/>
    </source>
</evidence>
<protein>
    <submittedName>
        <fullName evidence="2">Uncharacterized protein</fullName>
    </submittedName>
</protein>
<proteinExistence type="predicted"/>
<feature type="compositionally biased region" description="Basic and acidic residues" evidence="1">
    <location>
        <begin position="20"/>
        <end position="39"/>
    </location>
</feature>
<dbReference type="AlphaFoldDB" id="A0A2U9BAP7"/>
<evidence type="ECO:0000256" key="1">
    <source>
        <dbReference type="SAM" id="MobiDB-lite"/>
    </source>
</evidence>
<keyword evidence="3" id="KW-1185">Reference proteome</keyword>
<reference evidence="2 3" key="1">
    <citation type="submission" date="2017-12" db="EMBL/GenBank/DDBJ databases">
        <title>Integrating genomic resources of turbot (Scophthalmus maximus) in depth evaluation of genetic and physical mapping variation across individuals.</title>
        <authorList>
            <person name="Martinez P."/>
        </authorList>
    </citation>
    <scope>NUCLEOTIDE SEQUENCE [LARGE SCALE GENOMIC DNA]</scope>
</reference>
<dbReference type="Proteomes" id="UP000246464">
    <property type="component" value="Chromosome 5"/>
</dbReference>
<accession>A0A2U9BAP7</accession>
<name>A0A2U9BAP7_SCOMX</name>
<organism evidence="2 3">
    <name type="scientific">Scophthalmus maximus</name>
    <name type="common">Turbot</name>
    <name type="synonym">Psetta maxima</name>
    <dbReference type="NCBI Taxonomy" id="52904"/>
    <lineage>
        <taxon>Eukaryota</taxon>
        <taxon>Metazoa</taxon>
        <taxon>Chordata</taxon>
        <taxon>Craniata</taxon>
        <taxon>Vertebrata</taxon>
        <taxon>Euteleostomi</taxon>
        <taxon>Actinopterygii</taxon>
        <taxon>Neopterygii</taxon>
        <taxon>Teleostei</taxon>
        <taxon>Neoteleostei</taxon>
        <taxon>Acanthomorphata</taxon>
        <taxon>Carangaria</taxon>
        <taxon>Pleuronectiformes</taxon>
        <taxon>Pleuronectoidei</taxon>
        <taxon>Scophthalmidae</taxon>
        <taxon>Scophthalmus</taxon>
    </lineage>
</organism>
<sequence>MEWTELNAYRGSLDAGTGDRSGETQNKCERSRIKMDAERGQTAADENSAGRPTPS</sequence>
<dbReference type="EMBL" id="CP026247">
    <property type="protein sequence ID" value="AWP01033.1"/>
    <property type="molecule type" value="Genomic_DNA"/>
</dbReference>
<gene>
    <name evidence="2" type="ORF">SMAX5B_004716</name>
</gene>
<feature type="region of interest" description="Disordered" evidence="1">
    <location>
        <begin position="1"/>
        <end position="55"/>
    </location>
</feature>
<evidence type="ECO:0000313" key="2">
    <source>
        <dbReference type="EMBL" id="AWP01033.1"/>
    </source>
</evidence>